<dbReference type="HOGENOM" id="CLU_000445_5_0_9"/>
<dbReference type="InterPro" id="IPR011006">
    <property type="entry name" value="CheY-like_superfamily"/>
</dbReference>
<dbReference type="Pfam" id="PF00072">
    <property type="entry name" value="Response_reg"/>
    <property type="match status" value="1"/>
</dbReference>
<evidence type="ECO:0000256" key="1">
    <source>
        <dbReference type="ARBA" id="ARBA00023015"/>
    </source>
</evidence>
<evidence type="ECO:0000259" key="5">
    <source>
        <dbReference type="PROSITE" id="PS01124"/>
    </source>
</evidence>
<evidence type="ECO:0000256" key="3">
    <source>
        <dbReference type="ARBA" id="ARBA00023163"/>
    </source>
</evidence>
<feature type="modified residue" description="4-aspartylphosphate" evidence="4">
    <location>
        <position position="54"/>
    </location>
</feature>
<dbReference type="InterPro" id="IPR018060">
    <property type="entry name" value="HTH_AraC"/>
</dbReference>
<dbReference type="PATRIC" id="fig|1036673.3.peg.6245"/>
<dbReference type="CDD" id="cd17536">
    <property type="entry name" value="REC_YesN-like"/>
    <property type="match status" value="1"/>
</dbReference>
<dbReference type="Pfam" id="PF12833">
    <property type="entry name" value="HTH_18"/>
    <property type="match status" value="1"/>
</dbReference>
<dbReference type="SUPFAM" id="SSF46689">
    <property type="entry name" value="Homeodomain-like"/>
    <property type="match status" value="2"/>
</dbReference>
<protein>
    <submittedName>
        <fullName evidence="7">Uncharacterized response regulatory protein</fullName>
    </submittedName>
</protein>
<evidence type="ECO:0000259" key="6">
    <source>
        <dbReference type="PROSITE" id="PS50110"/>
    </source>
</evidence>
<dbReference type="InterPro" id="IPR009057">
    <property type="entry name" value="Homeodomain-like_sf"/>
</dbReference>
<dbReference type="SUPFAM" id="SSF52172">
    <property type="entry name" value="CheY-like"/>
    <property type="match status" value="1"/>
</dbReference>
<dbReference type="InterPro" id="IPR001789">
    <property type="entry name" value="Sig_transdc_resp-reg_receiver"/>
</dbReference>
<dbReference type="GO" id="GO:0000160">
    <property type="term" value="P:phosphorelay signal transduction system"/>
    <property type="evidence" value="ECO:0007669"/>
    <property type="project" value="InterPro"/>
</dbReference>
<evidence type="ECO:0000313" key="7">
    <source>
        <dbReference type="EMBL" id="AEI45216.1"/>
    </source>
</evidence>
<sequence length="540" mass="61585">MIAIIVDDEKHVREAIKLLVPWEEFGITRILEAQDGLDAADLIAEHRPQLIFTDMMMPLRSGTELLDWLQLHYPEGKTIVISGHDDFEFVRHTVKSGGIDYILKPIDAQQLYKAVDKAVTAWKREEAERLLQTERNIERNQFKPVYWEKMLSGLTAEPSGYEACSLALQQEFGLSTGVSSCRVAILSLDTMSSVLRRKFDKNTDLLYFSLTNIANEVLKEGSRAGIAYRYWNSDNEVLILLYDRLETAEELLHKIQQSLLVVLQSTLDIGLSLVQEFPKGLPAAYEEARRSLRARNLLSRTKGVHVYSPQGAPAHKLLAFSAYAESVQLAVRSGSADQIRRVVGEWIAAVRELPSIDVEQLELWRHEYNAFKNRWLSELLGETSPQSGGGSGERSPFIVPLDEHGALSLDQWEQQLTADLIELSRQLLTQQHQDSNVIFEISKYIQSHYHQDITLQEIASHFFLSREYISRKFKQEFGVNLSDYVSGIRIDKAKLLLLNPHLRVSQVAEMVGYEDEKYFSKVFKKMVGSSPNEYRKVNPS</sequence>
<dbReference type="Gene3D" id="1.10.10.60">
    <property type="entry name" value="Homeodomain-like"/>
    <property type="match status" value="2"/>
</dbReference>
<dbReference type="RefSeq" id="WP_013920360.1">
    <property type="nucleotide sequence ID" value="NC_015690.1"/>
</dbReference>
<dbReference type="Proteomes" id="UP000006620">
    <property type="component" value="Chromosome"/>
</dbReference>
<feature type="domain" description="Response regulatory" evidence="6">
    <location>
        <begin position="2"/>
        <end position="119"/>
    </location>
</feature>
<dbReference type="GO" id="GO:0043565">
    <property type="term" value="F:sequence-specific DNA binding"/>
    <property type="evidence" value="ECO:0007669"/>
    <property type="project" value="InterPro"/>
</dbReference>
<name>F8FA18_PAEMK</name>
<dbReference type="PROSITE" id="PS00041">
    <property type="entry name" value="HTH_ARAC_FAMILY_1"/>
    <property type="match status" value="1"/>
</dbReference>
<keyword evidence="1" id="KW-0805">Transcription regulation</keyword>
<evidence type="ECO:0000313" key="8">
    <source>
        <dbReference type="Proteomes" id="UP000006620"/>
    </source>
</evidence>
<feature type="domain" description="HTH araC/xylS-type" evidence="5">
    <location>
        <begin position="439"/>
        <end position="537"/>
    </location>
</feature>
<reference evidence="8" key="1">
    <citation type="submission" date="2011-06" db="EMBL/GenBank/DDBJ databases">
        <title>Complete genome sequence of Paenibacillus mucilaginosus KNP414.</title>
        <authorList>
            <person name="Wang J."/>
            <person name="Hu S."/>
            <person name="Hu X."/>
            <person name="Zhang B."/>
            <person name="Dong D."/>
            <person name="Zhang S."/>
            <person name="Zhao K."/>
            <person name="Wu D."/>
        </authorList>
    </citation>
    <scope>NUCLEOTIDE SEQUENCE [LARGE SCALE GENOMIC DNA]</scope>
    <source>
        <strain evidence="8">KNP414</strain>
    </source>
</reference>
<organism evidence="7 8">
    <name type="scientific">Paenibacillus mucilaginosus (strain KNP414)</name>
    <dbReference type="NCBI Taxonomy" id="1036673"/>
    <lineage>
        <taxon>Bacteria</taxon>
        <taxon>Bacillati</taxon>
        <taxon>Bacillota</taxon>
        <taxon>Bacilli</taxon>
        <taxon>Bacillales</taxon>
        <taxon>Paenibacillaceae</taxon>
        <taxon>Paenibacillus</taxon>
    </lineage>
</organism>
<accession>F8FA18</accession>
<dbReference type="PANTHER" id="PTHR43280">
    <property type="entry name" value="ARAC-FAMILY TRANSCRIPTIONAL REGULATOR"/>
    <property type="match status" value="1"/>
</dbReference>
<keyword evidence="3" id="KW-0804">Transcription</keyword>
<dbReference type="GO" id="GO:0003700">
    <property type="term" value="F:DNA-binding transcription factor activity"/>
    <property type="evidence" value="ECO:0007669"/>
    <property type="project" value="InterPro"/>
</dbReference>
<dbReference type="PROSITE" id="PS50110">
    <property type="entry name" value="RESPONSE_REGULATORY"/>
    <property type="match status" value="1"/>
</dbReference>
<evidence type="ECO:0000256" key="2">
    <source>
        <dbReference type="ARBA" id="ARBA00023125"/>
    </source>
</evidence>
<keyword evidence="2" id="KW-0238">DNA-binding</keyword>
<reference evidence="7 8" key="2">
    <citation type="journal article" date="2013" name="Genome Announc.">
        <title>Genome Sequence of Growth-Improving Paenibacillus mucilaginosus Strain KNP414.</title>
        <authorList>
            <person name="Lu J.J."/>
            <person name="Wang J.F."/>
            <person name="Hu X.F."/>
        </authorList>
    </citation>
    <scope>NUCLEOTIDE SEQUENCE [LARGE SCALE GENOMIC DNA]</scope>
    <source>
        <strain evidence="7 8">KNP414</strain>
    </source>
</reference>
<dbReference type="EMBL" id="CP002869">
    <property type="protein sequence ID" value="AEI45216.1"/>
    <property type="molecule type" value="Genomic_DNA"/>
</dbReference>
<dbReference type="AlphaFoldDB" id="F8FA18"/>
<dbReference type="PANTHER" id="PTHR43280:SF10">
    <property type="entry name" value="REGULATORY PROTEIN POCR"/>
    <property type="match status" value="1"/>
</dbReference>
<evidence type="ECO:0000256" key="4">
    <source>
        <dbReference type="PROSITE-ProRule" id="PRU00169"/>
    </source>
</evidence>
<dbReference type="PROSITE" id="PS01124">
    <property type="entry name" value="HTH_ARAC_FAMILY_2"/>
    <property type="match status" value="1"/>
</dbReference>
<dbReference type="SMART" id="SM00342">
    <property type="entry name" value="HTH_ARAC"/>
    <property type="match status" value="1"/>
</dbReference>
<dbReference type="Gene3D" id="3.40.50.2300">
    <property type="match status" value="1"/>
</dbReference>
<keyword evidence="4" id="KW-0597">Phosphoprotein</keyword>
<dbReference type="SMART" id="SM00448">
    <property type="entry name" value="REC"/>
    <property type="match status" value="1"/>
</dbReference>
<proteinExistence type="predicted"/>
<dbReference type="InterPro" id="IPR018062">
    <property type="entry name" value="HTH_AraC-typ_CS"/>
</dbReference>
<dbReference type="PRINTS" id="PR00032">
    <property type="entry name" value="HTHARAC"/>
</dbReference>
<dbReference type="KEGG" id="pms:KNP414_06697"/>
<gene>
    <name evidence="7" type="ordered locus">KNP414_06697</name>
</gene>
<dbReference type="InterPro" id="IPR020449">
    <property type="entry name" value="Tscrpt_reg_AraC-type_HTH"/>
</dbReference>